<dbReference type="EMBL" id="SBHX01000113">
    <property type="protein sequence ID" value="RWX21408.1"/>
    <property type="molecule type" value="Genomic_DNA"/>
</dbReference>
<evidence type="ECO:0000256" key="2">
    <source>
        <dbReference type="PIRSR" id="PIRSR640198-2"/>
    </source>
</evidence>
<reference evidence="4 5" key="1">
    <citation type="submission" date="2019-01" db="EMBL/GenBank/DDBJ databases">
        <title>RHIZO-ID as a novel technology for direct rhizobia identification.</title>
        <authorList>
            <person name="De Meyer S.E."/>
        </authorList>
    </citation>
    <scope>NUCLEOTIDE SEQUENCE [LARGE SCALE GENOMIC DNA]</scope>
    <source>
        <strain evidence="4 5">WSM448</strain>
    </source>
</reference>
<evidence type="ECO:0000259" key="3">
    <source>
        <dbReference type="PROSITE" id="PS51459"/>
    </source>
</evidence>
<evidence type="ECO:0000256" key="1">
    <source>
        <dbReference type="PIRSR" id="PIRSR640198-1"/>
    </source>
</evidence>
<evidence type="ECO:0000313" key="5">
    <source>
        <dbReference type="Proteomes" id="UP000283817"/>
    </source>
</evidence>
<dbReference type="InterPro" id="IPR003812">
    <property type="entry name" value="Fido"/>
</dbReference>
<dbReference type="AlphaFoldDB" id="A0A444HIX9"/>
<protein>
    <submittedName>
        <fullName evidence="4">Cell filamentation protein Fic</fullName>
    </submittedName>
</protein>
<dbReference type="Proteomes" id="UP000283817">
    <property type="component" value="Unassembled WGS sequence"/>
</dbReference>
<dbReference type="InterPro" id="IPR036597">
    <property type="entry name" value="Fido-like_dom_sf"/>
</dbReference>
<dbReference type="GO" id="GO:0005524">
    <property type="term" value="F:ATP binding"/>
    <property type="evidence" value="ECO:0007669"/>
    <property type="project" value="UniProtKB-KW"/>
</dbReference>
<dbReference type="Pfam" id="PF02661">
    <property type="entry name" value="Fic"/>
    <property type="match status" value="1"/>
</dbReference>
<name>A0A444HIX9_RHILE</name>
<sequence>MTSNPANPRVFKEWIIPVGSELAGYSALIAMYGVEAPVRAPSVVANASVRGGRKHQDGWTIFDKRFMPENSLAGQLAFAFRNEQTDLLVLKRLFRKVSAHDIASIVEAEPTGATARRIWFFYEWLTKERVPLPDLDQGNYVEALDSREYFTSQPVNSPRYRVRDNLLGTPSFCPMLRRSNFLSETVDHRWNEAAKELIGKTDRQVIARAANFLLLADSQATYQIEGERPPRNRLELWMRAVAQAGRRPLSIDELVRLQHIVIEEDRFIKRGLRDAGGFIGGRDWNNDPSPEHVSARHEDVADLLQGVIACGARMAKSDVDAVLQASVMAFAFVFIHPFEDGNGRLHRYMIHHVLSERGYTPTGMIFPVSSVLLKRQAEYGEELRAFTGPLLQFVEWVPTDKQNVRVINDTADLYRFGDYTEITEFLYECVVTTIEHVLPREIEYLARFDEAKGRIQSFIEMPDGMISSLINFVRQNDGVLAKKRRRREFEKMTDLEVEAAEAVVRDVFEMNVPEDGPELLEEVDPPAAPGRR</sequence>
<dbReference type="InterPro" id="IPR040198">
    <property type="entry name" value="Fido_containing"/>
</dbReference>
<dbReference type="PANTHER" id="PTHR13504">
    <property type="entry name" value="FIDO DOMAIN-CONTAINING PROTEIN DDB_G0283145"/>
    <property type="match status" value="1"/>
</dbReference>
<dbReference type="PROSITE" id="PS51459">
    <property type="entry name" value="FIDO"/>
    <property type="match status" value="1"/>
</dbReference>
<accession>A0A444HIX9</accession>
<feature type="domain" description="Fido" evidence="3">
    <location>
        <begin position="249"/>
        <end position="399"/>
    </location>
</feature>
<feature type="active site" evidence="1">
    <location>
        <position position="336"/>
    </location>
</feature>
<dbReference type="RefSeq" id="WP_128412652.1">
    <property type="nucleotide sequence ID" value="NZ_SBHX01000113.1"/>
</dbReference>
<dbReference type="SUPFAM" id="SSF140931">
    <property type="entry name" value="Fic-like"/>
    <property type="match status" value="1"/>
</dbReference>
<gene>
    <name evidence="4" type="ORF">EHI47_36395</name>
</gene>
<keyword evidence="2" id="KW-0067">ATP-binding</keyword>
<feature type="binding site" evidence="2">
    <location>
        <begin position="340"/>
        <end position="347"/>
    </location>
    <ligand>
        <name>ATP</name>
        <dbReference type="ChEBI" id="CHEBI:30616"/>
    </ligand>
</feature>
<dbReference type="Gene3D" id="1.10.3290.10">
    <property type="entry name" value="Fido-like domain"/>
    <property type="match status" value="1"/>
</dbReference>
<comment type="caution">
    <text evidence="4">The sequence shown here is derived from an EMBL/GenBank/DDBJ whole genome shotgun (WGS) entry which is preliminary data.</text>
</comment>
<keyword evidence="2" id="KW-0547">Nucleotide-binding</keyword>
<dbReference type="PANTHER" id="PTHR13504:SF38">
    <property type="entry name" value="FIDO DOMAIN-CONTAINING PROTEIN"/>
    <property type="match status" value="1"/>
</dbReference>
<evidence type="ECO:0000313" key="4">
    <source>
        <dbReference type="EMBL" id="RWX21408.1"/>
    </source>
</evidence>
<organism evidence="4 5">
    <name type="scientific">Rhizobium leguminosarum</name>
    <dbReference type="NCBI Taxonomy" id="384"/>
    <lineage>
        <taxon>Bacteria</taxon>
        <taxon>Pseudomonadati</taxon>
        <taxon>Pseudomonadota</taxon>
        <taxon>Alphaproteobacteria</taxon>
        <taxon>Hyphomicrobiales</taxon>
        <taxon>Rhizobiaceae</taxon>
        <taxon>Rhizobium/Agrobacterium group</taxon>
        <taxon>Rhizobium</taxon>
    </lineage>
</organism>
<proteinExistence type="predicted"/>